<dbReference type="AlphaFoldDB" id="B0CUL4"/>
<dbReference type="Proteomes" id="UP000001194">
    <property type="component" value="Unassembled WGS sequence"/>
</dbReference>
<dbReference type="OrthoDB" id="3221862at2759"/>
<dbReference type="HOGENOM" id="CLU_035678_0_0_1"/>
<evidence type="ECO:0000313" key="5">
    <source>
        <dbReference type="Proteomes" id="UP000001194"/>
    </source>
</evidence>
<dbReference type="InParanoid" id="B0CUL4"/>
<gene>
    <name evidence="4" type="ORF">LACBIDRAFT_305576</name>
    <name evidence="3" type="ORF">LACBIDRAFT_318594</name>
</gene>
<organism evidence="5">
    <name type="scientific">Laccaria bicolor (strain S238N-H82 / ATCC MYA-4686)</name>
    <name type="common">Bicoloured deceiver</name>
    <name type="synonym">Laccaria laccata var. bicolor</name>
    <dbReference type="NCBI Taxonomy" id="486041"/>
    <lineage>
        <taxon>Eukaryota</taxon>
        <taxon>Fungi</taxon>
        <taxon>Dikarya</taxon>
        <taxon>Basidiomycota</taxon>
        <taxon>Agaricomycotina</taxon>
        <taxon>Agaricomycetes</taxon>
        <taxon>Agaricomycetidae</taxon>
        <taxon>Agaricales</taxon>
        <taxon>Agaricineae</taxon>
        <taxon>Hydnangiaceae</taxon>
        <taxon>Laccaria</taxon>
    </lineage>
</organism>
<dbReference type="InterPro" id="IPR046700">
    <property type="entry name" value="DUF6570"/>
</dbReference>
<evidence type="ECO:0000256" key="1">
    <source>
        <dbReference type="SAM" id="Phobius"/>
    </source>
</evidence>
<protein>
    <submittedName>
        <fullName evidence="4">Predicted protein</fullName>
    </submittedName>
</protein>
<feature type="domain" description="DUF6570" evidence="2">
    <location>
        <begin position="195"/>
        <end position="260"/>
    </location>
</feature>
<name>B0CUL4_LACBS</name>
<feature type="transmembrane region" description="Helical" evidence="1">
    <location>
        <begin position="277"/>
        <end position="294"/>
    </location>
</feature>
<dbReference type="EMBL" id="DS547187">
    <property type="protein sequence ID" value="EDQ98874.1"/>
    <property type="molecule type" value="Genomic_DNA"/>
</dbReference>
<evidence type="ECO:0000313" key="4">
    <source>
        <dbReference type="EMBL" id="EDR14692.1"/>
    </source>
</evidence>
<dbReference type="RefSeq" id="XP_001890484.1">
    <property type="nucleotide sequence ID" value="XM_001890449.1"/>
</dbReference>
<dbReference type="KEGG" id="lbc:LACBIDRAFT_305576"/>
<keyword evidence="1" id="KW-0812">Transmembrane</keyword>
<evidence type="ECO:0000313" key="3">
    <source>
        <dbReference type="EMBL" id="EDQ98874.1"/>
    </source>
</evidence>
<proteinExistence type="predicted"/>
<dbReference type="GeneID" id="6086128"/>
<dbReference type="GeneID" id="6070702"/>
<keyword evidence="1" id="KW-0472">Membrane</keyword>
<sequence>MHNVTISSKSPVAEVLEVLSAHMCSLRCSQFYTLFTPEKPALTSSECQAKWYKGLSKADKKKIIKKKYIKFLKGPTYKIKRSKENKSTYQTSKITNFPPKPPSKKLIHRIISGFCEDTHPSKLLESGCAVCGQLTKLSDMLKRSDTSSNLEPLIREGVSRTERKSEHDEIHELMGPVIDDDCKYICKTCNKSLDKGKIPTNALCNGFWLGKIPDKLACLTYVEQLLISRVRHNHCIIKVASGWYKMHANAITFQNPVAKIYDTCVRGHCKHGRNESYFARVVVTHFCFLFAFFLDL</sequence>
<keyword evidence="1" id="KW-1133">Transmembrane helix</keyword>
<dbReference type="EMBL" id="DS547092">
    <property type="protein sequence ID" value="EDR14692.1"/>
    <property type="molecule type" value="Genomic_DNA"/>
</dbReference>
<dbReference type="Pfam" id="PF20209">
    <property type="entry name" value="DUF6570"/>
    <property type="match status" value="1"/>
</dbReference>
<reference evidence="4 5" key="1">
    <citation type="journal article" date="2008" name="Nature">
        <title>The genome of Laccaria bicolor provides insights into mycorrhizal symbiosis.</title>
        <authorList>
            <person name="Martin F."/>
            <person name="Aerts A."/>
            <person name="Ahren D."/>
            <person name="Brun A."/>
            <person name="Danchin E.G.J."/>
            <person name="Duchaussoy F."/>
            <person name="Gibon J."/>
            <person name="Kohler A."/>
            <person name="Lindquist E."/>
            <person name="Pereda V."/>
            <person name="Salamov A."/>
            <person name="Shapiro H.J."/>
            <person name="Wuyts J."/>
            <person name="Blaudez D."/>
            <person name="Buee M."/>
            <person name="Brokstein P."/>
            <person name="Canbaeck B."/>
            <person name="Cohen D."/>
            <person name="Courty P.E."/>
            <person name="Coutinho P.M."/>
            <person name="Delaruelle C."/>
            <person name="Detter J.C."/>
            <person name="Deveau A."/>
            <person name="DiFazio S."/>
            <person name="Duplessis S."/>
            <person name="Fraissinet-Tachet L."/>
            <person name="Lucic E."/>
            <person name="Frey-Klett P."/>
            <person name="Fourrey C."/>
            <person name="Feussner I."/>
            <person name="Gay G."/>
            <person name="Grimwood J."/>
            <person name="Hoegger P.J."/>
            <person name="Jain P."/>
            <person name="Kilaru S."/>
            <person name="Labbe J."/>
            <person name="Lin Y.C."/>
            <person name="Legue V."/>
            <person name="Le Tacon F."/>
            <person name="Marmeisse R."/>
            <person name="Melayah D."/>
            <person name="Montanini B."/>
            <person name="Muratet M."/>
            <person name="Nehls U."/>
            <person name="Niculita-Hirzel H."/>
            <person name="Oudot-Le Secq M.P."/>
            <person name="Peter M."/>
            <person name="Quesneville H."/>
            <person name="Rajashekar B."/>
            <person name="Reich M."/>
            <person name="Rouhier N."/>
            <person name="Schmutz J."/>
            <person name="Yin T."/>
            <person name="Chalot M."/>
            <person name="Henrissat B."/>
            <person name="Kuees U."/>
            <person name="Lucas S."/>
            <person name="Van de Peer Y."/>
            <person name="Podila G.K."/>
            <person name="Polle A."/>
            <person name="Pukkila P.J."/>
            <person name="Richardson P.M."/>
            <person name="Rouze P."/>
            <person name="Sanders I.R."/>
            <person name="Stajich J.E."/>
            <person name="Tunlid A."/>
            <person name="Tuskan G."/>
            <person name="Grigoriev I.V."/>
        </authorList>
    </citation>
    <scope>NUCLEOTIDE SEQUENCE [LARGE SCALE GENOMIC DNA]</scope>
    <source>
        <strain evidence="5">S238N-H82 / ATCC MYA-4686</strain>
    </source>
</reference>
<dbReference type="RefSeq" id="XP_001875251.1">
    <property type="nucleotide sequence ID" value="XM_001875216.1"/>
</dbReference>
<accession>B0CUL4</accession>
<keyword evidence="5" id="KW-1185">Reference proteome</keyword>
<dbReference type="KEGG" id="lbc:LACBIDRAFT_318594"/>
<evidence type="ECO:0000259" key="2">
    <source>
        <dbReference type="Pfam" id="PF20209"/>
    </source>
</evidence>